<comment type="caution">
    <text evidence="5">The sequence shown here is derived from an EMBL/GenBank/DDBJ whole genome shotgun (WGS) entry which is preliminary data.</text>
</comment>
<proteinExistence type="predicted"/>
<dbReference type="OrthoDB" id="440760at2759"/>
<keyword evidence="3" id="KW-0804">Transcription</keyword>
<name>A0A2J7R043_9NEOP</name>
<sequence length="222" mass="24941">MAAMKDLKKCISSYIQDLPLDGDLTLESSRGKRQGHMCMDFLQSIDQTGELTDTSAIPVDVVKYERNVRAERSSRVLDETRYLEFVNARRASFIISPKSALKFREWLRMRSDGNSETPKISSVTYDLLGYMAYETVAQIVDLALLVRQDNLACPGAPFSWYMPATGYSTGHSLDSRQIESAGPLTPAEIREALRRYWTSPIGPAALFTRNTLSHVHTHVLSC</sequence>
<dbReference type="AlphaFoldDB" id="A0A2J7R043"/>
<dbReference type="EMBL" id="NEVH01008287">
    <property type="protein sequence ID" value="PNF34211.1"/>
    <property type="molecule type" value="Genomic_DNA"/>
</dbReference>
<dbReference type="STRING" id="105785.A0A2J7R043"/>
<evidence type="ECO:0000256" key="4">
    <source>
        <dbReference type="ARBA" id="ARBA00023242"/>
    </source>
</evidence>
<accession>A0A2J7R043</accession>
<keyword evidence="4" id="KW-0539">Nucleus</keyword>
<evidence type="ECO:0000256" key="1">
    <source>
        <dbReference type="ARBA" id="ARBA00004123"/>
    </source>
</evidence>
<gene>
    <name evidence="5" type="ORF">B7P43_G17512</name>
</gene>
<dbReference type="GO" id="GO:0006366">
    <property type="term" value="P:transcription by RNA polymerase II"/>
    <property type="evidence" value="ECO:0007669"/>
    <property type="project" value="InterPro"/>
</dbReference>
<dbReference type="PANTHER" id="PTHR11380">
    <property type="entry name" value="TRANSCRIPTION INITIATION FACTOR TFIID/SUPT3-RELATED"/>
    <property type="match status" value="1"/>
</dbReference>
<evidence type="ECO:0000256" key="3">
    <source>
        <dbReference type="ARBA" id="ARBA00023163"/>
    </source>
</evidence>
<keyword evidence="2" id="KW-0805">Transcription regulation</keyword>
<evidence type="ECO:0000313" key="6">
    <source>
        <dbReference type="Proteomes" id="UP000235965"/>
    </source>
</evidence>
<dbReference type="InParanoid" id="A0A2J7R043"/>
<dbReference type="PANTHER" id="PTHR11380:SF16">
    <property type="entry name" value="TRANSCRIPTION INITIATION PROTEIN SPT3 HOMOLOG"/>
    <property type="match status" value="1"/>
</dbReference>
<evidence type="ECO:0000256" key="2">
    <source>
        <dbReference type="ARBA" id="ARBA00023015"/>
    </source>
</evidence>
<reference evidence="5 6" key="1">
    <citation type="submission" date="2017-12" db="EMBL/GenBank/DDBJ databases">
        <title>Hemimetabolous genomes reveal molecular basis of termite eusociality.</title>
        <authorList>
            <person name="Harrison M.C."/>
            <person name="Jongepier E."/>
            <person name="Robertson H.M."/>
            <person name="Arning N."/>
            <person name="Bitard-Feildel T."/>
            <person name="Chao H."/>
            <person name="Childers C.P."/>
            <person name="Dinh H."/>
            <person name="Doddapaneni H."/>
            <person name="Dugan S."/>
            <person name="Gowin J."/>
            <person name="Greiner C."/>
            <person name="Han Y."/>
            <person name="Hu H."/>
            <person name="Hughes D.S.T."/>
            <person name="Huylmans A.-K."/>
            <person name="Kemena C."/>
            <person name="Kremer L.P.M."/>
            <person name="Lee S.L."/>
            <person name="Lopez-Ezquerra A."/>
            <person name="Mallet L."/>
            <person name="Monroy-Kuhn J.M."/>
            <person name="Moser A."/>
            <person name="Murali S.C."/>
            <person name="Muzny D.M."/>
            <person name="Otani S."/>
            <person name="Piulachs M.-D."/>
            <person name="Poelchau M."/>
            <person name="Qu J."/>
            <person name="Schaub F."/>
            <person name="Wada-Katsumata A."/>
            <person name="Worley K.C."/>
            <person name="Xie Q."/>
            <person name="Ylla G."/>
            <person name="Poulsen M."/>
            <person name="Gibbs R.A."/>
            <person name="Schal C."/>
            <person name="Richards S."/>
            <person name="Belles X."/>
            <person name="Korb J."/>
            <person name="Bornberg-Bauer E."/>
        </authorList>
    </citation>
    <scope>NUCLEOTIDE SEQUENCE [LARGE SCALE GENOMIC DNA]</scope>
    <source>
        <tissue evidence="5">Whole body</tissue>
    </source>
</reference>
<keyword evidence="6" id="KW-1185">Reference proteome</keyword>
<evidence type="ECO:0000313" key="5">
    <source>
        <dbReference type="EMBL" id="PNF34211.1"/>
    </source>
</evidence>
<dbReference type="InterPro" id="IPR003195">
    <property type="entry name" value="TFIID_TAF13"/>
</dbReference>
<dbReference type="GO" id="GO:0003713">
    <property type="term" value="F:transcription coactivator activity"/>
    <property type="evidence" value="ECO:0007669"/>
    <property type="project" value="TreeGrafter"/>
</dbReference>
<dbReference type="Proteomes" id="UP000235965">
    <property type="component" value="Unassembled WGS sequence"/>
</dbReference>
<organism evidence="5 6">
    <name type="scientific">Cryptotermes secundus</name>
    <dbReference type="NCBI Taxonomy" id="105785"/>
    <lineage>
        <taxon>Eukaryota</taxon>
        <taxon>Metazoa</taxon>
        <taxon>Ecdysozoa</taxon>
        <taxon>Arthropoda</taxon>
        <taxon>Hexapoda</taxon>
        <taxon>Insecta</taxon>
        <taxon>Pterygota</taxon>
        <taxon>Neoptera</taxon>
        <taxon>Polyneoptera</taxon>
        <taxon>Dictyoptera</taxon>
        <taxon>Blattodea</taxon>
        <taxon>Blattoidea</taxon>
        <taxon>Termitoidae</taxon>
        <taxon>Kalotermitidae</taxon>
        <taxon>Cryptotermitinae</taxon>
        <taxon>Cryptotermes</taxon>
    </lineage>
</organism>
<dbReference type="GO" id="GO:0005634">
    <property type="term" value="C:nucleus"/>
    <property type="evidence" value="ECO:0007669"/>
    <property type="project" value="UniProtKB-SubCell"/>
</dbReference>
<protein>
    <submittedName>
        <fullName evidence="5">Uncharacterized protein</fullName>
    </submittedName>
</protein>
<comment type="subcellular location">
    <subcellularLocation>
        <location evidence="1">Nucleus</location>
    </subcellularLocation>
</comment>